<protein>
    <recommendedName>
        <fullName evidence="1">Reverse transcriptase domain-containing protein</fullName>
    </recommendedName>
</protein>
<evidence type="ECO:0000259" key="1">
    <source>
        <dbReference type="PROSITE" id="PS50878"/>
    </source>
</evidence>
<reference evidence="2 3" key="1">
    <citation type="journal article" date="2016" name="Nat. Commun.">
        <title>Thousands of microbial genomes shed light on interconnected biogeochemical processes in an aquifer system.</title>
        <authorList>
            <person name="Anantharaman K."/>
            <person name="Brown C.T."/>
            <person name="Hug L.A."/>
            <person name="Sharon I."/>
            <person name="Castelle C.J."/>
            <person name="Probst A.J."/>
            <person name="Thomas B.C."/>
            <person name="Singh A."/>
            <person name="Wilkins M.J."/>
            <person name="Karaoz U."/>
            <person name="Brodie E.L."/>
            <person name="Williams K.H."/>
            <person name="Hubbard S.S."/>
            <person name="Banfield J.F."/>
        </authorList>
    </citation>
    <scope>NUCLEOTIDE SEQUENCE [LARGE SCALE GENOMIC DNA]</scope>
</reference>
<evidence type="ECO:0000313" key="3">
    <source>
        <dbReference type="Proteomes" id="UP000179237"/>
    </source>
</evidence>
<feature type="domain" description="Reverse transcriptase" evidence="1">
    <location>
        <begin position="1"/>
        <end position="270"/>
    </location>
</feature>
<sequence length="325" mass="37326">MSDLRYPQINLESKNELAKRISDRYLPYSESLKLINDCLENLDHYWYDSRASEPEKEKFVRSARGKPLAELLKRINLAVLAPYDRLVPDFIFGGLSYRNHVQAAANLLGFQKKRTLLKLDISRFFERIGDGRIFHFFNKKCGCSVRASRLLSKICCVPKGPKGSGEVSKTLARGFATSPRLAVWANLDIFLKIDLTVHKMLRGHDPRLVVFVDDIGISASRVEMSKMQEVKEKVIDILQNYDPNQTLPVNQDKTKVIPFQKIPEHLGIKLGRNKLSPGKKTQLRMKNVSLLLGEAKSKKERDRLMIKKQAYRQYKRQLSSVNIPK</sequence>
<dbReference type="EMBL" id="MFAQ01000041">
    <property type="protein sequence ID" value="OGD81593.1"/>
    <property type="molecule type" value="Genomic_DNA"/>
</dbReference>
<comment type="caution">
    <text evidence="2">The sequence shown here is derived from an EMBL/GenBank/DDBJ whole genome shotgun (WGS) entry which is preliminary data.</text>
</comment>
<organism evidence="2 3">
    <name type="scientific">Candidatus Collierbacteria bacterium RIFOXYD1_FULL_40_9</name>
    <dbReference type="NCBI Taxonomy" id="1817731"/>
    <lineage>
        <taxon>Bacteria</taxon>
        <taxon>Candidatus Collieribacteriota</taxon>
    </lineage>
</organism>
<dbReference type="InterPro" id="IPR000477">
    <property type="entry name" value="RT_dom"/>
</dbReference>
<accession>A0A1F5FPQ9</accession>
<evidence type="ECO:0000313" key="2">
    <source>
        <dbReference type="EMBL" id="OGD81593.1"/>
    </source>
</evidence>
<name>A0A1F5FPQ9_9BACT</name>
<dbReference type="PROSITE" id="PS50878">
    <property type="entry name" value="RT_POL"/>
    <property type="match status" value="1"/>
</dbReference>
<dbReference type="Proteomes" id="UP000179237">
    <property type="component" value="Unassembled WGS sequence"/>
</dbReference>
<proteinExistence type="predicted"/>
<gene>
    <name evidence="2" type="ORF">A2572_04410</name>
</gene>
<dbReference type="AlphaFoldDB" id="A0A1F5FPQ9"/>